<dbReference type="PANTHER" id="PTHR30093">
    <property type="entry name" value="GENERAL SECRETION PATHWAY PROTEIN G"/>
    <property type="match status" value="1"/>
</dbReference>
<dbReference type="InterPro" id="IPR000983">
    <property type="entry name" value="Bac_GSPG_pilin"/>
</dbReference>
<dbReference type="AlphaFoldDB" id="D6PCC1"/>
<evidence type="ECO:0000259" key="11">
    <source>
        <dbReference type="Pfam" id="PF08334"/>
    </source>
</evidence>
<dbReference type="GO" id="GO:0015628">
    <property type="term" value="P:protein secretion by the type II secretion system"/>
    <property type="evidence" value="ECO:0007669"/>
    <property type="project" value="InterPro"/>
</dbReference>
<feature type="transmembrane region" description="Helical" evidence="10">
    <location>
        <begin position="32"/>
        <end position="54"/>
    </location>
</feature>
<dbReference type="InterPro" id="IPR013545">
    <property type="entry name" value="T2SS_protein-GspG_C"/>
</dbReference>
<evidence type="ECO:0000256" key="4">
    <source>
        <dbReference type="ARBA" id="ARBA00022475"/>
    </source>
</evidence>
<dbReference type="GO" id="GO:0015627">
    <property type="term" value="C:type II protein secretion system complex"/>
    <property type="evidence" value="ECO:0007669"/>
    <property type="project" value="InterPro"/>
</dbReference>
<dbReference type="Pfam" id="PF08334">
    <property type="entry name" value="T2SSG"/>
    <property type="match status" value="1"/>
</dbReference>
<accession>D6PCC1</accession>
<dbReference type="NCBIfam" id="TIGR02532">
    <property type="entry name" value="IV_pilin_GFxxxE"/>
    <property type="match status" value="1"/>
</dbReference>
<evidence type="ECO:0000256" key="10">
    <source>
        <dbReference type="SAM" id="Phobius"/>
    </source>
</evidence>
<dbReference type="NCBIfam" id="TIGR01710">
    <property type="entry name" value="typeII_sec_gspG"/>
    <property type="match status" value="1"/>
</dbReference>
<keyword evidence="6" id="KW-0997">Cell inner membrane</keyword>
<evidence type="ECO:0000256" key="3">
    <source>
        <dbReference type="ARBA" id="ARBA00020042"/>
    </source>
</evidence>
<feature type="domain" description="Type II secretion system protein GspG C-terminal" evidence="11">
    <location>
        <begin position="53"/>
        <end position="152"/>
    </location>
</feature>
<evidence type="ECO:0000256" key="6">
    <source>
        <dbReference type="ARBA" id="ARBA00022519"/>
    </source>
</evidence>
<dbReference type="PRINTS" id="PR00813">
    <property type="entry name" value="BCTERIALGSPG"/>
</dbReference>
<evidence type="ECO:0000256" key="9">
    <source>
        <dbReference type="ARBA" id="ARBA00023136"/>
    </source>
</evidence>
<proteinExistence type="inferred from homology"/>
<dbReference type="InterPro" id="IPR010054">
    <property type="entry name" value="Type2_sec_GspG"/>
</dbReference>
<dbReference type="EMBL" id="GU942979">
    <property type="protein sequence ID" value="ADD93372.1"/>
    <property type="molecule type" value="Genomic_DNA"/>
</dbReference>
<keyword evidence="8 10" id="KW-1133">Transmembrane helix</keyword>
<sequence length="156" mass="17354">MKILKKLLLMSLNRRALKALGRQQRQERGMTLIEIMVVLVIISLVGGFVATEIFGQLGEAQNKVAENQINAISDSLDLYKLQHRKYPSTAEGLQALTAPKGRAKPIMERIPKDPWENDYVYIYPGTHNSGKFDLASNGEDGVQGGGDDITNWQQAE</sequence>
<keyword evidence="9 10" id="KW-0472">Membrane</keyword>
<dbReference type="Pfam" id="PF07963">
    <property type="entry name" value="N_methyl"/>
    <property type="match status" value="1"/>
</dbReference>
<dbReference type="PANTHER" id="PTHR30093:SF44">
    <property type="entry name" value="TYPE II SECRETION SYSTEM CORE PROTEIN G"/>
    <property type="match status" value="1"/>
</dbReference>
<reference evidence="12" key="1">
    <citation type="journal article" date="2010" name="ISME J.">
        <title>Metagenome of the Mediterranean deep chlorophyll maximum studied by direct and fosmid library 454 pyrosequencing.</title>
        <authorList>
            <person name="Ghai R."/>
            <person name="Martin-Cuadrado A.B."/>
            <person name="Molto A.G."/>
            <person name="Heredia I.G."/>
            <person name="Cabrera R."/>
            <person name="Martin J."/>
            <person name="Verdu M."/>
            <person name="Deschamps P."/>
            <person name="Moreira D."/>
            <person name="Lopez-Garcia P."/>
            <person name="Mira A."/>
            <person name="Rodriguez-Valera F."/>
        </authorList>
    </citation>
    <scope>NUCLEOTIDE SEQUENCE</scope>
</reference>
<protein>
    <recommendedName>
        <fullName evidence="3">Type II secretion system core protein G</fullName>
    </recommendedName>
</protein>
<keyword evidence="4" id="KW-1003">Cell membrane</keyword>
<dbReference type="PROSITE" id="PS00409">
    <property type="entry name" value="PROKAR_NTER_METHYL"/>
    <property type="match status" value="1"/>
</dbReference>
<evidence type="ECO:0000256" key="8">
    <source>
        <dbReference type="ARBA" id="ARBA00022989"/>
    </source>
</evidence>
<keyword evidence="7 10" id="KW-0812">Transmembrane</keyword>
<evidence type="ECO:0000313" key="12">
    <source>
        <dbReference type="EMBL" id="ADD93372.1"/>
    </source>
</evidence>
<evidence type="ECO:0000256" key="5">
    <source>
        <dbReference type="ARBA" id="ARBA00022481"/>
    </source>
</evidence>
<dbReference type="SUPFAM" id="SSF54523">
    <property type="entry name" value="Pili subunits"/>
    <property type="match status" value="1"/>
</dbReference>
<comment type="subcellular location">
    <subcellularLocation>
        <location evidence="1">Cell inner membrane</location>
        <topology evidence="1">Single-pass membrane protein</topology>
    </subcellularLocation>
</comment>
<evidence type="ECO:0000256" key="2">
    <source>
        <dbReference type="ARBA" id="ARBA00009984"/>
    </source>
</evidence>
<evidence type="ECO:0000256" key="1">
    <source>
        <dbReference type="ARBA" id="ARBA00004377"/>
    </source>
</evidence>
<dbReference type="Gene3D" id="3.30.700.10">
    <property type="entry name" value="Glycoprotein, Type 4 Pilin"/>
    <property type="match status" value="1"/>
</dbReference>
<evidence type="ECO:0000256" key="7">
    <source>
        <dbReference type="ARBA" id="ARBA00022692"/>
    </source>
</evidence>
<dbReference type="InterPro" id="IPR045584">
    <property type="entry name" value="Pilin-like"/>
</dbReference>
<keyword evidence="5" id="KW-0488">Methylation</keyword>
<name>D6PCC1_9BACT</name>
<dbReference type="InterPro" id="IPR012902">
    <property type="entry name" value="N_methyl_site"/>
</dbReference>
<organism evidence="12">
    <name type="scientific">uncultured marine bacterium MedDCM-OCT-S01-C143</name>
    <dbReference type="NCBI Taxonomy" id="743046"/>
    <lineage>
        <taxon>Bacteria</taxon>
        <taxon>environmental samples</taxon>
    </lineage>
</organism>
<comment type="similarity">
    <text evidence="2">Belongs to the GSP G family.</text>
</comment>
<dbReference type="GO" id="GO:0005886">
    <property type="term" value="C:plasma membrane"/>
    <property type="evidence" value="ECO:0007669"/>
    <property type="project" value="UniProtKB-SubCell"/>
</dbReference>